<feature type="compositionally biased region" description="Polar residues" evidence="1">
    <location>
        <begin position="1"/>
        <end position="22"/>
    </location>
</feature>
<dbReference type="CDD" id="cd00519">
    <property type="entry name" value="Lipase_3"/>
    <property type="match status" value="1"/>
</dbReference>
<evidence type="ECO:0000256" key="1">
    <source>
        <dbReference type="SAM" id="MobiDB-lite"/>
    </source>
</evidence>
<dbReference type="GO" id="GO:0006629">
    <property type="term" value="P:lipid metabolic process"/>
    <property type="evidence" value="ECO:0007669"/>
    <property type="project" value="InterPro"/>
</dbReference>
<sequence length="508" mass="56183">MTNSVSSGKSPRTIMQTTQGLKTTGKEGKATPETKPDNSPEKTENMNGATTRSSSNYTWPHLYTEIDDSLEACLFVYPLVEVRRLVASGELDDPDGSIMTAPKSCYDALNIITSNASTIDKQDNNHLRGILSSVGDRLKRSGAKSSDLQETAGTIEVFYDGTCGQKPIVKESIMETQTGPEVSNSDDQAFTPNDNVSLADQGLSYSIVASHAKKRITLTLRGSLLNDFSWARATMKTVANPLAKHPEQKETMHLHSTFYDLLFKSSSRGAEGPNGEALTEYHDILLQVVDATKKYPGYKLYVTGWSQGGALATIFATVAAAELDSVLPKPITCVSFASPMVGDKHFRDLHQLLEQKVKLRHIRVSNHKDLLTTSPKMSESSTDTIYNLVFDEGTGVGIPFKTVGMSVKLHGGNEPFEVSFPKKVNSNTMAGSIQNFTSEVQLFWENSFFANFSWSRTEYSKYHNIWTYSQRLDRGSPLLEYMNLNDLYEDSDIVGDLFAKKVLNRAIR</sequence>
<protein>
    <recommendedName>
        <fullName evidence="2">Fungal lipase-type domain-containing protein</fullName>
    </recommendedName>
</protein>
<dbReference type="PANTHER" id="PTHR45856">
    <property type="entry name" value="ALPHA/BETA-HYDROLASES SUPERFAMILY PROTEIN"/>
    <property type="match status" value="1"/>
</dbReference>
<feature type="region of interest" description="Disordered" evidence="1">
    <location>
        <begin position="1"/>
        <end position="53"/>
    </location>
</feature>
<organism evidence="3">
    <name type="scientific">Odontella aurita</name>
    <dbReference type="NCBI Taxonomy" id="265563"/>
    <lineage>
        <taxon>Eukaryota</taxon>
        <taxon>Sar</taxon>
        <taxon>Stramenopiles</taxon>
        <taxon>Ochrophyta</taxon>
        <taxon>Bacillariophyta</taxon>
        <taxon>Mediophyceae</taxon>
        <taxon>Biddulphiophycidae</taxon>
        <taxon>Eupodiscales</taxon>
        <taxon>Odontellaceae</taxon>
        <taxon>Odontella</taxon>
    </lineage>
</organism>
<feature type="domain" description="Fungal lipase-type" evidence="2">
    <location>
        <begin position="241"/>
        <end position="377"/>
    </location>
</feature>
<dbReference type="InterPro" id="IPR029058">
    <property type="entry name" value="AB_hydrolase_fold"/>
</dbReference>
<dbReference type="Pfam" id="PF01764">
    <property type="entry name" value="Lipase_3"/>
    <property type="match status" value="1"/>
</dbReference>
<dbReference type="InterPro" id="IPR051218">
    <property type="entry name" value="Sec_MonoDiacylglyc_Lipase"/>
</dbReference>
<dbReference type="PANTHER" id="PTHR45856:SF24">
    <property type="entry name" value="FUNGAL LIPASE-LIKE DOMAIN-CONTAINING PROTEIN"/>
    <property type="match status" value="1"/>
</dbReference>
<feature type="compositionally biased region" description="Basic and acidic residues" evidence="1">
    <location>
        <begin position="24"/>
        <end position="44"/>
    </location>
</feature>
<dbReference type="InterPro" id="IPR002921">
    <property type="entry name" value="Fungal_lipase-type"/>
</dbReference>
<evidence type="ECO:0000259" key="2">
    <source>
        <dbReference type="Pfam" id="PF01764"/>
    </source>
</evidence>
<name>A0A7S4NFV7_9STRA</name>
<evidence type="ECO:0000313" key="3">
    <source>
        <dbReference type="EMBL" id="CAE2285503.1"/>
    </source>
</evidence>
<dbReference type="Gene3D" id="3.40.50.1820">
    <property type="entry name" value="alpha/beta hydrolase"/>
    <property type="match status" value="1"/>
</dbReference>
<dbReference type="AlphaFoldDB" id="A0A7S4NFV7"/>
<dbReference type="SUPFAM" id="SSF53474">
    <property type="entry name" value="alpha/beta-Hydrolases"/>
    <property type="match status" value="1"/>
</dbReference>
<dbReference type="EMBL" id="HBKQ01058744">
    <property type="protein sequence ID" value="CAE2285503.1"/>
    <property type="molecule type" value="Transcribed_RNA"/>
</dbReference>
<gene>
    <name evidence="3" type="ORF">OAUR00152_LOCUS40120</name>
</gene>
<reference evidence="3" key="1">
    <citation type="submission" date="2021-01" db="EMBL/GenBank/DDBJ databases">
        <authorList>
            <person name="Corre E."/>
            <person name="Pelletier E."/>
            <person name="Niang G."/>
            <person name="Scheremetjew M."/>
            <person name="Finn R."/>
            <person name="Kale V."/>
            <person name="Holt S."/>
            <person name="Cochrane G."/>
            <person name="Meng A."/>
            <person name="Brown T."/>
            <person name="Cohen L."/>
        </authorList>
    </citation>
    <scope>NUCLEOTIDE SEQUENCE</scope>
    <source>
        <strain evidence="3">Isolate 1302-5</strain>
    </source>
</reference>
<proteinExistence type="predicted"/>
<accession>A0A7S4NFV7</accession>